<organism evidence="1 2">
    <name type="scientific">Paraburkholderia ribeironis</name>
    <dbReference type="NCBI Taxonomy" id="1247936"/>
    <lineage>
        <taxon>Bacteria</taxon>
        <taxon>Pseudomonadati</taxon>
        <taxon>Pseudomonadota</taxon>
        <taxon>Betaproteobacteria</taxon>
        <taxon>Burkholderiales</taxon>
        <taxon>Burkholderiaceae</taxon>
        <taxon>Paraburkholderia</taxon>
    </lineage>
</organism>
<dbReference type="STRING" id="1247936.BN2475_1390009"/>
<dbReference type="AlphaFoldDB" id="A0A1N7SPZ8"/>
<gene>
    <name evidence="1" type="ORF">BN2475_1390009</name>
</gene>
<keyword evidence="2" id="KW-1185">Reference proteome</keyword>
<protein>
    <submittedName>
        <fullName evidence="1">Uncharacterized protein</fullName>
    </submittedName>
</protein>
<proteinExistence type="predicted"/>
<sequence length="59" mass="6788">MRHSHSATHARLRLKPNLSRRLVEPVVGIRAAKARLVLDRVTQRDDTDVVVMHATDHQR</sequence>
<accession>A0A1N7SPZ8</accession>
<evidence type="ECO:0000313" key="1">
    <source>
        <dbReference type="EMBL" id="SIT49406.1"/>
    </source>
</evidence>
<reference evidence="1 2" key="1">
    <citation type="submission" date="2016-12" db="EMBL/GenBank/DDBJ databases">
        <authorList>
            <person name="Song W.-J."/>
            <person name="Kurnit D.M."/>
        </authorList>
    </citation>
    <scope>NUCLEOTIDE SEQUENCE [LARGE SCALE GENOMIC DNA]</scope>
    <source>
        <strain evidence="1 2">STM7296</strain>
    </source>
</reference>
<name>A0A1N7SPZ8_9BURK</name>
<evidence type="ECO:0000313" key="2">
    <source>
        <dbReference type="Proteomes" id="UP000187012"/>
    </source>
</evidence>
<dbReference type="EMBL" id="CYGX02000139">
    <property type="protein sequence ID" value="SIT49406.1"/>
    <property type="molecule type" value="Genomic_DNA"/>
</dbReference>
<dbReference type="Proteomes" id="UP000187012">
    <property type="component" value="Unassembled WGS sequence"/>
</dbReference>